<evidence type="ECO:0000313" key="2">
    <source>
        <dbReference type="Proteomes" id="UP000233556"/>
    </source>
</evidence>
<organism evidence="1 2">
    <name type="scientific">Limosa lapponica baueri</name>
    <dbReference type="NCBI Taxonomy" id="1758121"/>
    <lineage>
        <taxon>Eukaryota</taxon>
        <taxon>Metazoa</taxon>
        <taxon>Chordata</taxon>
        <taxon>Craniata</taxon>
        <taxon>Vertebrata</taxon>
        <taxon>Euteleostomi</taxon>
        <taxon>Archelosauria</taxon>
        <taxon>Archosauria</taxon>
        <taxon>Dinosauria</taxon>
        <taxon>Saurischia</taxon>
        <taxon>Theropoda</taxon>
        <taxon>Coelurosauria</taxon>
        <taxon>Aves</taxon>
        <taxon>Neognathae</taxon>
        <taxon>Neoaves</taxon>
        <taxon>Charadriiformes</taxon>
        <taxon>Scolopacidae</taxon>
        <taxon>Limosa</taxon>
    </lineage>
</organism>
<dbReference type="Proteomes" id="UP000233556">
    <property type="component" value="Unassembled WGS sequence"/>
</dbReference>
<accession>A0A2I0UHU1</accession>
<reference evidence="2" key="2">
    <citation type="submission" date="2017-12" db="EMBL/GenBank/DDBJ databases">
        <title>Genome sequence of the Bar-tailed Godwit (Limosa lapponica baueri).</title>
        <authorList>
            <person name="Lima N.C.B."/>
            <person name="Parody-Merino A.M."/>
            <person name="Battley P.F."/>
            <person name="Fidler A.E."/>
            <person name="Prosdocimi F."/>
        </authorList>
    </citation>
    <scope>NUCLEOTIDE SEQUENCE [LARGE SCALE GENOMIC DNA]</scope>
</reference>
<proteinExistence type="predicted"/>
<evidence type="ECO:0000313" key="1">
    <source>
        <dbReference type="EMBL" id="PKU45615.1"/>
    </source>
</evidence>
<sequence>MGGQTIRVRYGEQGSGLKSIWDRHWEYPQFLTAGRGSFKGQPHHTLLFYMCISSIHGPECQIHSPSHFAQQMPSVLCLDYGEQFALT</sequence>
<reference evidence="2" key="1">
    <citation type="submission" date="2017-11" db="EMBL/GenBank/DDBJ databases">
        <authorList>
            <person name="Lima N.C."/>
            <person name="Parody-Merino A.M."/>
            <person name="Battley P.F."/>
            <person name="Fidler A.E."/>
            <person name="Prosdocimi F."/>
        </authorList>
    </citation>
    <scope>NUCLEOTIDE SEQUENCE [LARGE SCALE GENOMIC DNA]</scope>
</reference>
<keyword evidence="2" id="KW-1185">Reference proteome</keyword>
<gene>
    <name evidence="1" type="ORF">llap_4100</name>
</gene>
<protein>
    <submittedName>
        <fullName evidence="1">Uncharacterized protein</fullName>
    </submittedName>
</protein>
<dbReference type="AlphaFoldDB" id="A0A2I0UHU1"/>
<name>A0A2I0UHU1_LIMLA</name>
<dbReference type="EMBL" id="KZ505751">
    <property type="protein sequence ID" value="PKU45615.1"/>
    <property type="molecule type" value="Genomic_DNA"/>
</dbReference>